<dbReference type="RefSeq" id="XP_030747229.1">
    <property type="nucleotide sequence ID" value="XM_030891369.1"/>
</dbReference>
<evidence type="ECO:0000256" key="4">
    <source>
        <dbReference type="ARBA" id="ARBA00022692"/>
    </source>
</evidence>
<evidence type="ECO:0000256" key="7">
    <source>
        <dbReference type="ARBA" id="ARBA00023180"/>
    </source>
</evidence>
<feature type="transmembrane region" description="Helical" evidence="8">
    <location>
        <begin position="12"/>
        <end position="31"/>
    </location>
</feature>
<keyword evidence="6 8" id="KW-0472">Membrane</keyword>
<dbReference type="AlphaFoldDB" id="A0A6J2X7R3"/>
<comment type="similarity">
    <text evidence="2">Belongs to the CD36 family.</text>
</comment>
<proteinExistence type="inferred from homology"/>
<keyword evidence="7" id="KW-0325">Glycoprotein</keyword>
<dbReference type="PANTHER" id="PTHR11923">
    <property type="entry name" value="SCAVENGER RECEPTOR CLASS B TYPE-1 SR-B1"/>
    <property type="match status" value="1"/>
</dbReference>
<dbReference type="PRINTS" id="PR01609">
    <property type="entry name" value="CD36FAMILY"/>
</dbReference>
<dbReference type="InterPro" id="IPR002159">
    <property type="entry name" value="CD36_fam"/>
</dbReference>
<dbReference type="RefSeq" id="XP_030747228.1">
    <property type="nucleotide sequence ID" value="XM_030891368.1"/>
</dbReference>
<keyword evidence="5 8" id="KW-1133">Transmembrane helix</keyword>
<sequence length="478" mass="54509">MGCCSPSCAKWTTLSVSLVCLIIGLVLAVWWQSLFQKIVYEELSVSNEKTTGYQMWKETPIPMYLEFHLFNWTNSDRVEKYSVKPTFEELGPYTFYEHHIRENITFNDNDTITYMTKRTWQFLEDKSNGSLDDLLTVLNPIVVVVANRIKEEHYLVKRAVNFFFEEKGENIVVKKTVRDLLFEGYNDPLINIALKLNISGLKLPFKKFGWFVDRNNSVTYDGVFNMYSGGDDISKLGLITQWNYEHQTSYYKDTCGVVSGTSGELWYPPLSDDEIAIFASDLCSNVKLHRNGTDYLYGITGNQYVGQADVFDNGTYYKESKCFASGQPTGVRGVSSCKFGAPAYMSFPHFYLSDSVYRNQVEGMNPDPSKHATKISLEPNTGLPLRVYAAFQLNLLMERTEGINILSNIKTTMMPCFWFAQKAELSKDLSSVGKMLLIGKKLGTYTGYGFLVVGVILFGGFVILFKKRWHKEGERLLK</sequence>
<dbReference type="GO" id="GO:0005886">
    <property type="term" value="C:plasma membrane"/>
    <property type="evidence" value="ECO:0007669"/>
    <property type="project" value="UniProtKB-SubCell"/>
</dbReference>
<dbReference type="GO" id="GO:0005044">
    <property type="term" value="F:scavenger receptor activity"/>
    <property type="evidence" value="ECO:0007669"/>
    <property type="project" value="TreeGrafter"/>
</dbReference>
<evidence type="ECO:0000256" key="8">
    <source>
        <dbReference type="SAM" id="Phobius"/>
    </source>
</evidence>
<dbReference type="GeneID" id="115875840"/>
<reference evidence="10 11" key="1">
    <citation type="submission" date="2025-04" db="UniProtKB">
        <authorList>
            <consortium name="RefSeq"/>
        </authorList>
    </citation>
    <scope>IDENTIFICATION</scope>
    <source>
        <tissue evidence="10 11">Gonads</tissue>
    </source>
</reference>
<evidence type="ECO:0000256" key="3">
    <source>
        <dbReference type="ARBA" id="ARBA00022475"/>
    </source>
</evidence>
<evidence type="ECO:0000256" key="2">
    <source>
        <dbReference type="ARBA" id="ARBA00010532"/>
    </source>
</evidence>
<dbReference type="GO" id="GO:0005737">
    <property type="term" value="C:cytoplasm"/>
    <property type="evidence" value="ECO:0007669"/>
    <property type="project" value="TreeGrafter"/>
</dbReference>
<evidence type="ECO:0000256" key="1">
    <source>
        <dbReference type="ARBA" id="ARBA00004236"/>
    </source>
</evidence>
<evidence type="ECO:0000313" key="10">
    <source>
        <dbReference type="RefSeq" id="XP_030747227.1"/>
    </source>
</evidence>
<name>A0A6J2X7R3_SITOR</name>
<organism evidence="9 10">
    <name type="scientific">Sitophilus oryzae</name>
    <name type="common">Rice weevil</name>
    <name type="synonym">Curculio oryzae</name>
    <dbReference type="NCBI Taxonomy" id="7048"/>
    <lineage>
        <taxon>Eukaryota</taxon>
        <taxon>Metazoa</taxon>
        <taxon>Ecdysozoa</taxon>
        <taxon>Arthropoda</taxon>
        <taxon>Hexapoda</taxon>
        <taxon>Insecta</taxon>
        <taxon>Pterygota</taxon>
        <taxon>Neoptera</taxon>
        <taxon>Endopterygota</taxon>
        <taxon>Coleoptera</taxon>
        <taxon>Polyphaga</taxon>
        <taxon>Cucujiformia</taxon>
        <taxon>Curculionidae</taxon>
        <taxon>Dryophthorinae</taxon>
        <taxon>Sitophilus</taxon>
    </lineage>
</organism>
<dbReference type="OrthoDB" id="514335at2759"/>
<evidence type="ECO:0000313" key="9">
    <source>
        <dbReference type="Proteomes" id="UP000504635"/>
    </source>
</evidence>
<comment type="subcellular location">
    <subcellularLocation>
        <location evidence="1">Cell membrane</location>
    </subcellularLocation>
</comment>
<gene>
    <name evidence="10 11 12" type="primary">LOC115875840</name>
</gene>
<evidence type="ECO:0000256" key="6">
    <source>
        <dbReference type="ARBA" id="ARBA00023136"/>
    </source>
</evidence>
<keyword evidence="4 8" id="KW-0812">Transmembrane</keyword>
<dbReference type="Pfam" id="PF01130">
    <property type="entry name" value="CD36"/>
    <property type="match status" value="1"/>
</dbReference>
<keyword evidence="3" id="KW-1003">Cell membrane</keyword>
<dbReference type="KEGG" id="soy:115875840"/>
<dbReference type="PANTHER" id="PTHR11923:SF114">
    <property type="entry name" value="FI02050P-RELATED"/>
    <property type="match status" value="1"/>
</dbReference>
<feature type="transmembrane region" description="Helical" evidence="8">
    <location>
        <begin position="445"/>
        <end position="465"/>
    </location>
</feature>
<evidence type="ECO:0000313" key="11">
    <source>
        <dbReference type="RefSeq" id="XP_030747228.1"/>
    </source>
</evidence>
<keyword evidence="9" id="KW-1185">Reference proteome</keyword>
<dbReference type="Proteomes" id="UP000504635">
    <property type="component" value="Unplaced"/>
</dbReference>
<evidence type="ECO:0000313" key="12">
    <source>
        <dbReference type="RefSeq" id="XP_030747229.1"/>
    </source>
</evidence>
<dbReference type="RefSeq" id="XP_030747227.1">
    <property type="nucleotide sequence ID" value="XM_030891367.1"/>
</dbReference>
<evidence type="ECO:0000256" key="5">
    <source>
        <dbReference type="ARBA" id="ARBA00022989"/>
    </source>
</evidence>
<accession>A0A6J2X7R3</accession>
<protein>
    <submittedName>
        <fullName evidence="10 11">Protein croquemort-like</fullName>
    </submittedName>
</protein>